<organism evidence="3 4">
    <name type="scientific">Anopheles minimus</name>
    <dbReference type="NCBI Taxonomy" id="112268"/>
    <lineage>
        <taxon>Eukaryota</taxon>
        <taxon>Metazoa</taxon>
        <taxon>Ecdysozoa</taxon>
        <taxon>Arthropoda</taxon>
        <taxon>Hexapoda</taxon>
        <taxon>Insecta</taxon>
        <taxon>Pterygota</taxon>
        <taxon>Neoptera</taxon>
        <taxon>Endopterygota</taxon>
        <taxon>Diptera</taxon>
        <taxon>Nematocera</taxon>
        <taxon>Culicoidea</taxon>
        <taxon>Culicidae</taxon>
        <taxon>Anophelinae</taxon>
        <taxon>Anopheles</taxon>
    </lineage>
</organism>
<accession>A0A182WKW2</accession>
<proteinExistence type="predicted"/>
<dbReference type="Gene3D" id="1.10.150.50">
    <property type="entry name" value="Transcription Factor, Ets-1"/>
    <property type="match status" value="2"/>
</dbReference>
<name>A0A182WKW2_9DIPT</name>
<dbReference type="Pfam" id="PF02198">
    <property type="entry name" value="SAM_PNT"/>
    <property type="match status" value="1"/>
</dbReference>
<dbReference type="InterPro" id="IPR003118">
    <property type="entry name" value="Pointed_dom"/>
</dbReference>
<evidence type="ECO:0000259" key="2">
    <source>
        <dbReference type="PROSITE" id="PS51433"/>
    </source>
</evidence>
<evidence type="ECO:0000313" key="3">
    <source>
        <dbReference type="EnsemblMetazoa" id="AMIN011041-PA"/>
    </source>
</evidence>
<dbReference type="FunFam" id="1.10.150.50:FF:000061">
    <property type="entry name" value="Ets DNA-binding protein pokkuri"/>
    <property type="match status" value="1"/>
</dbReference>
<dbReference type="EnsemblMetazoa" id="AMIN011041-RA">
    <property type="protein sequence ID" value="AMIN011041-PA"/>
    <property type="gene ID" value="AMIN011041"/>
</dbReference>
<reference evidence="3" key="2">
    <citation type="submission" date="2020-05" db="UniProtKB">
        <authorList>
            <consortium name="EnsemblMetazoa"/>
        </authorList>
    </citation>
    <scope>IDENTIFICATION</scope>
    <source>
        <strain evidence="3">MINIMUS1</strain>
    </source>
</reference>
<dbReference type="InterPro" id="IPR001660">
    <property type="entry name" value="SAM"/>
</dbReference>
<dbReference type="Pfam" id="PF00536">
    <property type="entry name" value="SAM_1"/>
    <property type="match status" value="1"/>
</dbReference>
<dbReference type="InterPro" id="IPR013761">
    <property type="entry name" value="SAM/pointed_sf"/>
</dbReference>
<dbReference type="STRING" id="112268.A0A182WKW2"/>
<reference evidence="4" key="1">
    <citation type="submission" date="2013-03" db="EMBL/GenBank/DDBJ databases">
        <title>The Genome Sequence of Anopheles minimus MINIMUS1.</title>
        <authorList>
            <consortium name="The Broad Institute Genomics Platform"/>
            <person name="Neafsey D.E."/>
            <person name="Walton C."/>
            <person name="Walker B."/>
            <person name="Young S.K."/>
            <person name="Zeng Q."/>
            <person name="Gargeya S."/>
            <person name="Fitzgerald M."/>
            <person name="Haas B."/>
            <person name="Abouelleil A."/>
            <person name="Allen A.W."/>
            <person name="Alvarado L."/>
            <person name="Arachchi H.M."/>
            <person name="Berlin A.M."/>
            <person name="Chapman S.B."/>
            <person name="Gainer-Dewar J."/>
            <person name="Goldberg J."/>
            <person name="Griggs A."/>
            <person name="Gujja S."/>
            <person name="Hansen M."/>
            <person name="Howarth C."/>
            <person name="Imamovic A."/>
            <person name="Ireland A."/>
            <person name="Larimer J."/>
            <person name="McCowan C."/>
            <person name="Murphy C."/>
            <person name="Pearson M."/>
            <person name="Poon T.W."/>
            <person name="Priest M."/>
            <person name="Roberts A."/>
            <person name="Saif S."/>
            <person name="Shea T."/>
            <person name="Sisk P."/>
            <person name="Sykes S."/>
            <person name="Wortman J."/>
            <person name="Nusbaum C."/>
            <person name="Birren B."/>
        </authorList>
    </citation>
    <scope>NUCLEOTIDE SEQUENCE [LARGE SCALE GENOMIC DNA]</scope>
    <source>
        <strain evidence="4">MINIMUS1</strain>
    </source>
</reference>
<sequence length="332" mass="37221">MQVESATKWRVPPLDLSAVSVLTNETERRWNHGTNGTGGGATTNLSGRESNAGSQTTIKKIQYGADGLPIDPRDWTRANVWTWLINLAQSEGLDISPELAQKFPMNGKALCLMSLDMYLSRVPIGGKMLYRDFRFSKRYTRKTIGLTVGASSTSRPSPIIQKISPTGNCTQDVSFEAYKQPKNRSKRRSFSPMVHQSQIPSPELSPIELSQPFGISPHCNTPKDTERLGAGGKTYLMAKPIRTQKKLSPQEEEAYAVTPLAKRELEHRICVSNILKDMKLSKYIRIFTKEEINFDVFLTLCEKDLHEIGIHCQEDIDKILAKIADYNMSVEG</sequence>
<dbReference type="SMART" id="SM00251">
    <property type="entry name" value="SAM_PNT"/>
    <property type="match status" value="1"/>
</dbReference>
<keyword evidence="4" id="KW-1185">Reference proteome</keyword>
<evidence type="ECO:0000313" key="4">
    <source>
        <dbReference type="Proteomes" id="UP000075920"/>
    </source>
</evidence>
<dbReference type="GO" id="GO:0043565">
    <property type="term" value="F:sequence-specific DNA binding"/>
    <property type="evidence" value="ECO:0007669"/>
    <property type="project" value="InterPro"/>
</dbReference>
<dbReference type="AlphaFoldDB" id="A0A182WKW2"/>
<dbReference type="SUPFAM" id="SSF47769">
    <property type="entry name" value="SAM/Pointed domain"/>
    <property type="match status" value="2"/>
</dbReference>
<dbReference type="VEuPathDB" id="VectorBase:AMIN011041"/>
<evidence type="ECO:0000256" key="1">
    <source>
        <dbReference type="SAM" id="MobiDB-lite"/>
    </source>
</evidence>
<feature type="region of interest" description="Disordered" evidence="1">
    <location>
        <begin position="180"/>
        <end position="200"/>
    </location>
</feature>
<feature type="domain" description="PNT" evidence="2">
    <location>
        <begin position="54"/>
        <end position="140"/>
    </location>
</feature>
<protein>
    <recommendedName>
        <fullName evidence="2">PNT domain-containing protein</fullName>
    </recommendedName>
</protein>
<dbReference type="PROSITE" id="PS51433">
    <property type="entry name" value="PNT"/>
    <property type="match status" value="1"/>
</dbReference>
<dbReference type="CDD" id="cd08536">
    <property type="entry name" value="SAM_PNT-Mae"/>
    <property type="match status" value="1"/>
</dbReference>
<feature type="region of interest" description="Disordered" evidence="1">
    <location>
        <begin position="25"/>
        <end position="53"/>
    </location>
</feature>
<dbReference type="Proteomes" id="UP000075920">
    <property type="component" value="Unassembled WGS sequence"/>
</dbReference>